<dbReference type="Proteomes" id="UP001056681">
    <property type="component" value="Chromosome"/>
</dbReference>
<dbReference type="SMART" id="SM00331">
    <property type="entry name" value="PP2C_SIG"/>
    <property type="match status" value="1"/>
</dbReference>
<dbReference type="InterPro" id="IPR036457">
    <property type="entry name" value="PPM-type-like_dom_sf"/>
</dbReference>
<dbReference type="SUPFAM" id="SSF81606">
    <property type="entry name" value="PP2C-like"/>
    <property type="match status" value="1"/>
</dbReference>
<dbReference type="EMBL" id="CP063231">
    <property type="protein sequence ID" value="URL59027.1"/>
    <property type="molecule type" value="Genomic_DNA"/>
</dbReference>
<reference evidence="2" key="1">
    <citation type="submission" date="2020-10" db="EMBL/GenBank/DDBJ databases">
        <title>Whole-genome sequence of Luteibacter sp. EIF3.</title>
        <authorList>
            <person name="Friedrich I."/>
            <person name="Hertel R."/>
            <person name="Daniel R."/>
        </authorList>
    </citation>
    <scope>NUCLEOTIDE SEQUENCE</scope>
    <source>
        <strain evidence="2">EIF3</strain>
    </source>
</reference>
<proteinExistence type="predicted"/>
<organism evidence="2 3">
    <name type="scientific">Luteibacter flocculans</name>
    <dbReference type="NCBI Taxonomy" id="2780091"/>
    <lineage>
        <taxon>Bacteria</taxon>
        <taxon>Pseudomonadati</taxon>
        <taxon>Pseudomonadota</taxon>
        <taxon>Gammaproteobacteria</taxon>
        <taxon>Lysobacterales</taxon>
        <taxon>Rhodanobacteraceae</taxon>
        <taxon>Luteibacter</taxon>
    </lineage>
</organism>
<dbReference type="PANTHER" id="PTHR35801:SF1">
    <property type="entry name" value="PHOSPHOSERINE PHOSPHATASE RSBX"/>
    <property type="match status" value="1"/>
</dbReference>
<dbReference type="InterPro" id="IPR036890">
    <property type="entry name" value="HATPase_C_sf"/>
</dbReference>
<dbReference type="RefSeq" id="WP_250339676.1">
    <property type="nucleotide sequence ID" value="NZ_CP063231.1"/>
</dbReference>
<feature type="domain" description="PPM-type phosphatase" evidence="1">
    <location>
        <begin position="143"/>
        <end position="333"/>
    </location>
</feature>
<dbReference type="PANTHER" id="PTHR35801">
    <property type="entry name" value="PHOSPHOSERINE PHOSPHATASE RSBX"/>
    <property type="match status" value="1"/>
</dbReference>
<dbReference type="SUPFAM" id="SSF55874">
    <property type="entry name" value="ATPase domain of HSP90 chaperone/DNA topoisomerase II/histidine kinase"/>
    <property type="match status" value="1"/>
</dbReference>
<dbReference type="InterPro" id="IPR001932">
    <property type="entry name" value="PPM-type_phosphatase-like_dom"/>
</dbReference>
<dbReference type="Pfam" id="PF07228">
    <property type="entry name" value="SpoIIE"/>
    <property type="match status" value="1"/>
</dbReference>
<dbReference type="Gene3D" id="3.30.565.10">
    <property type="entry name" value="Histidine kinase-like ATPase, C-terminal domain"/>
    <property type="match status" value="1"/>
</dbReference>
<keyword evidence="2" id="KW-0547">Nucleotide-binding</keyword>
<evidence type="ECO:0000313" key="2">
    <source>
        <dbReference type="EMBL" id="URL59027.1"/>
    </source>
</evidence>
<evidence type="ECO:0000259" key="1">
    <source>
        <dbReference type="SMART" id="SM00331"/>
    </source>
</evidence>
<evidence type="ECO:0000313" key="3">
    <source>
        <dbReference type="Proteomes" id="UP001056681"/>
    </source>
</evidence>
<dbReference type="InterPro" id="IPR039248">
    <property type="entry name" value="Ptase_RsbX"/>
</dbReference>
<keyword evidence="3" id="KW-1185">Reference proteome</keyword>
<accession>A0ABY4T261</accession>
<gene>
    <name evidence="2" type="ORF">IM816_02605</name>
</gene>
<protein>
    <submittedName>
        <fullName evidence="2">ATP-binding protein</fullName>
    </submittedName>
</protein>
<dbReference type="Pfam" id="PF13581">
    <property type="entry name" value="HATPase_c_2"/>
    <property type="match status" value="1"/>
</dbReference>
<dbReference type="Gene3D" id="3.60.40.10">
    <property type="entry name" value="PPM-type phosphatase domain"/>
    <property type="match status" value="1"/>
</dbReference>
<sequence>MELTFIGSPTRIVPIEEATGVGQARRVAQQVAVDAGFDETDSGRVALVTTELATNVLKHAARGEMHIALLPGHGAQGVEVTAVDRGPGFNLADCLPDGYSTGGTRGEGLGSVTRQADVMDMYADSRGAVVMARMYPKGHGKADIRFGATQQRMDGESVCGDGWALAVRGNLVSVLVVDGLGHGHAAEEAARAATETFVTRAFDEPVALMAAMHDAMAGTRGGAAAIAHYAVEQGSLRYVGIGNIAGTLLALDTSRGLASHPGIVGVQARRPQPFDFAEARGKLLVMYSDGLISRWNARDYPGLASRHPGVVTALLHRDFNRGRDDVTVFAMALGANA</sequence>
<name>A0ABY4T261_9GAMM</name>
<dbReference type="InterPro" id="IPR003594">
    <property type="entry name" value="HATPase_dom"/>
</dbReference>
<keyword evidence="2" id="KW-0067">ATP-binding</keyword>
<dbReference type="GO" id="GO:0005524">
    <property type="term" value="F:ATP binding"/>
    <property type="evidence" value="ECO:0007669"/>
    <property type="project" value="UniProtKB-KW"/>
</dbReference>